<evidence type="ECO:0000256" key="7">
    <source>
        <dbReference type="ARBA" id="ARBA00022990"/>
    </source>
</evidence>
<evidence type="ECO:0000256" key="4">
    <source>
        <dbReference type="ARBA" id="ARBA00022490"/>
    </source>
</evidence>
<evidence type="ECO:0000256" key="3">
    <source>
        <dbReference type="ARBA" id="ARBA00022448"/>
    </source>
</evidence>
<dbReference type="InterPro" id="IPR000357">
    <property type="entry name" value="HEAT"/>
</dbReference>
<dbReference type="InterPro" id="IPR057672">
    <property type="entry name" value="TPR_IPO4/5"/>
</dbReference>
<comment type="subcellular location">
    <subcellularLocation>
        <location evidence="2">Cytoplasm</location>
    </subcellularLocation>
    <subcellularLocation>
        <location evidence="1">Nucleus</location>
    </subcellularLocation>
</comment>
<evidence type="ECO:0000256" key="1">
    <source>
        <dbReference type="ARBA" id="ARBA00004123"/>
    </source>
</evidence>
<keyword evidence="5" id="KW-0677">Repeat</keyword>
<comment type="caution">
    <text evidence="10">The sequence shown here is derived from an EMBL/GenBank/DDBJ whole genome shotgun (WGS) entry which is preliminary data.</text>
</comment>
<dbReference type="Proteomes" id="UP000193922">
    <property type="component" value="Unassembled WGS sequence"/>
</dbReference>
<evidence type="ECO:0000256" key="6">
    <source>
        <dbReference type="ARBA" id="ARBA00022927"/>
    </source>
</evidence>
<dbReference type="GO" id="GO:0005737">
    <property type="term" value="C:cytoplasm"/>
    <property type="evidence" value="ECO:0007669"/>
    <property type="project" value="UniProtKB-SubCell"/>
</dbReference>
<keyword evidence="8" id="KW-0539">Nucleus</keyword>
<dbReference type="InterPro" id="IPR058584">
    <property type="entry name" value="IMB1_TNPO1-like_TPR"/>
</dbReference>
<feature type="domain" description="Importin N-terminal" evidence="9">
    <location>
        <begin position="41"/>
        <end position="88"/>
    </location>
</feature>
<keyword evidence="3" id="KW-0813">Transport</keyword>
<dbReference type="InterPro" id="IPR040122">
    <property type="entry name" value="Importin_beta"/>
</dbReference>
<dbReference type="GO" id="GO:0005634">
    <property type="term" value="C:nucleus"/>
    <property type="evidence" value="ECO:0007669"/>
    <property type="project" value="UniProtKB-SubCell"/>
</dbReference>
<evidence type="ECO:0000256" key="5">
    <source>
        <dbReference type="ARBA" id="ARBA00022737"/>
    </source>
</evidence>
<keyword evidence="4" id="KW-0963">Cytoplasm</keyword>
<keyword evidence="6" id="KW-0653">Protein transport</keyword>
<dbReference type="InterPro" id="IPR011989">
    <property type="entry name" value="ARM-like"/>
</dbReference>
<dbReference type="EMBL" id="MCFD01000005">
    <property type="protein sequence ID" value="ORX70788.1"/>
    <property type="molecule type" value="Genomic_DNA"/>
</dbReference>
<evidence type="ECO:0000313" key="11">
    <source>
        <dbReference type="Proteomes" id="UP000193922"/>
    </source>
</evidence>
<proteinExistence type="predicted"/>
<dbReference type="AlphaFoldDB" id="A0A1Y1WBU2"/>
<dbReference type="GO" id="GO:0006606">
    <property type="term" value="P:protein import into nucleus"/>
    <property type="evidence" value="ECO:0007669"/>
    <property type="project" value="InterPro"/>
</dbReference>
<keyword evidence="11" id="KW-1185">Reference proteome</keyword>
<accession>A0A1Y1WBU2</accession>
<organism evidence="10 11">
    <name type="scientific">Linderina pennispora</name>
    <dbReference type="NCBI Taxonomy" id="61395"/>
    <lineage>
        <taxon>Eukaryota</taxon>
        <taxon>Fungi</taxon>
        <taxon>Fungi incertae sedis</taxon>
        <taxon>Zoopagomycota</taxon>
        <taxon>Kickxellomycotina</taxon>
        <taxon>Kickxellomycetes</taxon>
        <taxon>Kickxellales</taxon>
        <taxon>Kickxellaceae</taxon>
        <taxon>Linderina</taxon>
    </lineage>
</organism>
<dbReference type="SUPFAM" id="SSF48371">
    <property type="entry name" value="ARM repeat"/>
    <property type="match status" value="2"/>
</dbReference>
<dbReference type="STRING" id="61395.A0A1Y1WBU2"/>
<dbReference type="InterPro" id="IPR016024">
    <property type="entry name" value="ARM-type_fold"/>
</dbReference>
<dbReference type="PROSITE" id="PS50166">
    <property type="entry name" value="IMPORTIN_B_NT"/>
    <property type="match status" value="1"/>
</dbReference>
<reference evidence="10 11" key="1">
    <citation type="submission" date="2016-07" db="EMBL/GenBank/DDBJ databases">
        <title>Pervasive Adenine N6-methylation of Active Genes in Fungi.</title>
        <authorList>
            <consortium name="DOE Joint Genome Institute"/>
            <person name="Mondo S.J."/>
            <person name="Dannebaum R.O."/>
            <person name="Kuo R.C."/>
            <person name="Labutti K."/>
            <person name="Haridas S."/>
            <person name="Kuo A."/>
            <person name="Salamov A."/>
            <person name="Ahrendt S.R."/>
            <person name="Lipzen A."/>
            <person name="Sullivan W."/>
            <person name="Andreopoulos W.B."/>
            <person name="Clum A."/>
            <person name="Lindquist E."/>
            <person name="Daum C."/>
            <person name="Ramamoorthy G.K."/>
            <person name="Gryganskyi A."/>
            <person name="Culley D."/>
            <person name="Magnuson J.K."/>
            <person name="James T.Y."/>
            <person name="O'Malley M.A."/>
            <person name="Stajich J.E."/>
            <person name="Spatafora J.W."/>
            <person name="Visel A."/>
            <person name="Grigoriev I.V."/>
        </authorList>
    </citation>
    <scope>NUCLEOTIDE SEQUENCE [LARGE SCALE GENOMIC DNA]</scope>
    <source>
        <strain evidence="10 11">ATCC 12442</strain>
    </source>
</reference>
<dbReference type="Pfam" id="PF02985">
    <property type="entry name" value="HEAT"/>
    <property type="match status" value="1"/>
</dbReference>
<evidence type="ECO:0000256" key="2">
    <source>
        <dbReference type="ARBA" id="ARBA00004496"/>
    </source>
</evidence>
<sequence>MDPQYYSGLQEVLQTLVSATDTSTIQQATNSLKQQFYSKPVIAKDNEQWQIRQLAVVELRKQITAQWDSVDDATTEQIREMVLKMIVEEQNDLTRHGLARVISSIAKIDIPNQKWGNLIQFLYQCCQSNVAAHREIGVYTIADTMIEHLEHLFGLFSKLVNDPESLVVQVTTVEALGKVAEFIEPGEQVAIKTFQGLVPAMAQVLQKCLATGDEDSASKCFEVISVGTNTDLEDTLRIMALNFLVWTATYKRGRMQKLKIVQPLIEQMFPITTEEDPVDTDEDSPSRVALRVLNMLSTSLPPQQVFPTVINLVLQYMQNADPMFRKGAMLSLAITIDGCVDFVRSQTGDIVTLICAGLGDPRHARAPDEIAEYHQKLVPLIFGLLNDGTMEIVKYACSALEAILEGLGEAIKQYLPQLMERLVVLLDSGSIEVKPIALAAIGSAAHSSGEDFAPYFDEVVKRVKQAMALTGDDVLALRGVATDTAGTLAEGVGKDAFRPHLEETMKLALEGMEIESSNMRDCGFCYFGVMSRVFKDEFSQYLQFIAPHLIRTFKADESSAFGFTQTSEDMDEEDDADFNVSTAIADEKEVAADAAGELFASTGSGFLPYLEATTNELIELLDHYSDSTRKSAMIALFTFIRTINKMSKPGARVPVSNETASMIKIVLPPVLKMWEDEDDKMVVAQLCNELRTIMQDVGPAVTVDYAEEIAKYILEIFEKKALCQMVDEDDEEEELVDEDELAELDSLLIGAAADCIAQFASVFGDQFEPILDTFLPHIAGYAKPSFGVSERAMAVGCLSEIAKNMGPAITKYAETLFPIFMTGLQDPEAEVRSNSAYGVGVLIEAATIDVSPYFNDVLKAVYPLLRQSGNPNNSNDNAAGCVARLIVENADAVPLADVLPVWIAALPIKGDHLEDIAVYDAVCHLLKNKRAQVEPFLGALTPVLKKAMSDPATLMTDESRQYLSSL</sequence>
<dbReference type="GeneID" id="63803946"/>
<dbReference type="Pfam" id="PF25574">
    <property type="entry name" value="TPR_IMB1"/>
    <property type="match status" value="1"/>
</dbReference>
<dbReference type="OrthoDB" id="7862313at2759"/>
<evidence type="ECO:0000259" key="9">
    <source>
        <dbReference type="PROSITE" id="PS50166"/>
    </source>
</evidence>
<name>A0A1Y1WBU2_9FUNG</name>
<dbReference type="Gene3D" id="1.25.10.10">
    <property type="entry name" value="Leucine-rich Repeat Variant"/>
    <property type="match status" value="1"/>
</dbReference>
<gene>
    <name evidence="10" type="ORF">DL89DRAFT_266914</name>
</gene>
<dbReference type="RefSeq" id="XP_040744367.1">
    <property type="nucleotide sequence ID" value="XM_040887298.1"/>
</dbReference>
<dbReference type="PANTHER" id="PTHR10527">
    <property type="entry name" value="IMPORTIN BETA"/>
    <property type="match status" value="1"/>
</dbReference>
<protein>
    <submittedName>
        <fullName evidence="10">ARM repeat-containing protein</fullName>
    </submittedName>
</protein>
<dbReference type="GO" id="GO:0031267">
    <property type="term" value="F:small GTPase binding"/>
    <property type="evidence" value="ECO:0007669"/>
    <property type="project" value="InterPro"/>
</dbReference>
<keyword evidence="7" id="KW-0007">Acetylation</keyword>
<dbReference type="InterPro" id="IPR001494">
    <property type="entry name" value="Importin-beta_N"/>
</dbReference>
<dbReference type="Pfam" id="PF03810">
    <property type="entry name" value="IBN_N"/>
    <property type="match status" value="1"/>
</dbReference>
<evidence type="ECO:0000256" key="8">
    <source>
        <dbReference type="ARBA" id="ARBA00023242"/>
    </source>
</evidence>
<dbReference type="Pfam" id="PF25780">
    <property type="entry name" value="TPR_IPO5"/>
    <property type="match status" value="1"/>
</dbReference>
<evidence type="ECO:0000313" key="10">
    <source>
        <dbReference type="EMBL" id="ORX70788.1"/>
    </source>
</evidence>